<evidence type="ECO:0000259" key="4">
    <source>
        <dbReference type="Pfam" id="PF02910"/>
    </source>
</evidence>
<dbReference type="PRINTS" id="PR00368">
    <property type="entry name" value="FADPNR"/>
</dbReference>
<dbReference type="GO" id="GO:0009055">
    <property type="term" value="F:electron transfer activity"/>
    <property type="evidence" value="ECO:0007669"/>
    <property type="project" value="TreeGrafter"/>
</dbReference>
<comment type="caution">
    <text evidence="5">The sequence shown here is derived from an EMBL/GenBank/DDBJ whole genome shotgun (WGS) entry which is preliminary data.</text>
</comment>
<dbReference type="Gene3D" id="3.50.50.60">
    <property type="entry name" value="FAD/NAD(P)-binding domain"/>
    <property type="match status" value="1"/>
</dbReference>
<accession>A0A8J6ZWV9</accession>
<gene>
    <name evidence="5" type="ORF">IQ276_03000</name>
</gene>
<dbReference type="SUPFAM" id="SSF46977">
    <property type="entry name" value="Succinate dehydrogenase/fumarate reductase flavoprotein C-terminal domain"/>
    <property type="match status" value="1"/>
</dbReference>
<dbReference type="InterPro" id="IPR030664">
    <property type="entry name" value="SdhA/FrdA/AprA"/>
</dbReference>
<name>A0A8J6ZWV9_DESMC</name>
<evidence type="ECO:0000259" key="3">
    <source>
        <dbReference type="Pfam" id="PF00890"/>
    </source>
</evidence>
<dbReference type="GO" id="GO:0050660">
    <property type="term" value="F:flavin adenine dinucleotide binding"/>
    <property type="evidence" value="ECO:0007669"/>
    <property type="project" value="TreeGrafter"/>
</dbReference>
<dbReference type="RefSeq" id="WP_193913579.1">
    <property type="nucleotide sequence ID" value="NZ_JADEXS020000001.1"/>
</dbReference>
<dbReference type="PANTHER" id="PTHR11632">
    <property type="entry name" value="SUCCINATE DEHYDROGENASE 2 FLAVOPROTEIN SUBUNIT"/>
    <property type="match status" value="1"/>
</dbReference>
<keyword evidence="1" id="KW-0285">Flavoprotein</keyword>
<dbReference type="PRINTS" id="PR00411">
    <property type="entry name" value="PNDRDTASEI"/>
</dbReference>
<keyword evidence="2" id="KW-0560">Oxidoreductase</keyword>
<dbReference type="InterPro" id="IPR003953">
    <property type="entry name" value="FAD-dep_OxRdtase_2_FAD-bd"/>
</dbReference>
<dbReference type="Gene3D" id="1.20.58.100">
    <property type="entry name" value="Fumarate reductase/succinate dehydrogenase flavoprotein-like, C-terminal domain"/>
    <property type="match status" value="1"/>
</dbReference>
<dbReference type="SUPFAM" id="SSF51905">
    <property type="entry name" value="FAD/NAD(P)-binding domain"/>
    <property type="match status" value="1"/>
</dbReference>
<dbReference type="Pfam" id="PF00890">
    <property type="entry name" value="FAD_binding_2"/>
    <property type="match status" value="1"/>
</dbReference>
<evidence type="ECO:0000313" key="5">
    <source>
        <dbReference type="EMBL" id="MBE9021461.1"/>
    </source>
</evidence>
<dbReference type="InterPro" id="IPR015939">
    <property type="entry name" value="Fum_Rdtase/Succ_DH_flav-like_C"/>
</dbReference>
<sequence>MNTETFQMPSAQSVITADVLVLGGGPAGTWAALSAARQGARVVLADKGYCGTSGATAPSNTGAWYLPKGAQRDAEIERRLSRSTGLADRRWLQRAIEQAQRGLDDLANSGYPFPFDDEGNPYRANLRGPDYMRFMRQRAIAAGVRILDHHPALELLSADGAIAGAAGIHPRSGNRWEVRAGAVVLATGGCAFLSHALGCDGNTGDGYLMGAEAGVRLSGMEFSSQYGLAPAHTSVTKGLTFSFASFYLEDGSPLPETGEDRSVRIARQLIAGEKVYALMDRGNPVEHDWLRQGQPNCFLPFERIGLDPFKQRFPVTLRSEGTVRGVGGLEIINDDCATTVPGLYVAGDAASRENLTGAVSGGGSPNASWAIASGTWSGYAAAVFAASLGDKAETRLVHGLGKAGLRPRKHQIEDGLISEVISAVQAETLPLDVNFFRSGDRIGLSRERLDAVWKDIRDHLVGEGRNAVRAREAAAMTATARWIWASADARQESRGMHRRTDFTTTDVQQTRRILTDGIDDVVVVTEQNQWKEVA</sequence>
<reference evidence="5" key="1">
    <citation type="submission" date="2020-10" db="EMBL/GenBank/DDBJ databases">
        <authorList>
            <person name="Castelo-Branco R."/>
            <person name="Eusebio N."/>
            <person name="Adriana R."/>
            <person name="Vieira A."/>
            <person name="Brugerolle De Fraissinette N."/>
            <person name="Rezende De Castro R."/>
            <person name="Schneider M.P."/>
            <person name="Vasconcelos V."/>
            <person name="Leao P.N."/>
        </authorList>
    </citation>
    <scope>NUCLEOTIDE SEQUENCE</scope>
    <source>
        <strain evidence="5">LEGE 12446</strain>
    </source>
</reference>
<dbReference type="InterPro" id="IPR036188">
    <property type="entry name" value="FAD/NAD-bd_sf"/>
</dbReference>
<dbReference type="PANTHER" id="PTHR11632:SF73">
    <property type="entry name" value="BLR3196 PROTEIN"/>
    <property type="match status" value="1"/>
</dbReference>
<dbReference type="GO" id="GO:0005886">
    <property type="term" value="C:plasma membrane"/>
    <property type="evidence" value="ECO:0007669"/>
    <property type="project" value="TreeGrafter"/>
</dbReference>
<evidence type="ECO:0000313" key="6">
    <source>
        <dbReference type="Proteomes" id="UP000622533"/>
    </source>
</evidence>
<organism evidence="5 6">
    <name type="scientific">Desmonostoc muscorum LEGE 12446</name>
    <dbReference type="NCBI Taxonomy" id="1828758"/>
    <lineage>
        <taxon>Bacteria</taxon>
        <taxon>Bacillati</taxon>
        <taxon>Cyanobacteriota</taxon>
        <taxon>Cyanophyceae</taxon>
        <taxon>Nostocales</taxon>
        <taxon>Nostocaceae</taxon>
        <taxon>Desmonostoc</taxon>
    </lineage>
</organism>
<feature type="domain" description="FAD-dependent oxidoreductase 2 FAD-binding" evidence="3">
    <location>
        <begin position="18"/>
        <end position="222"/>
    </location>
</feature>
<dbReference type="Proteomes" id="UP000622533">
    <property type="component" value="Unassembled WGS sequence"/>
</dbReference>
<dbReference type="GO" id="GO:0000104">
    <property type="term" value="F:succinate dehydrogenase activity"/>
    <property type="evidence" value="ECO:0007669"/>
    <property type="project" value="TreeGrafter"/>
</dbReference>
<keyword evidence="6" id="KW-1185">Reference proteome</keyword>
<evidence type="ECO:0000256" key="2">
    <source>
        <dbReference type="ARBA" id="ARBA00023002"/>
    </source>
</evidence>
<dbReference type="GO" id="GO:0009061">
    <property type="term" value="P:anaerobic respiration"/>
    <property type="evidence" value="ECO:0007669"/>
    <property type="project" value="TreeGrafter"/>
</dbReference>
<dbReference type="InterPro" id="IPR037099">
    <property type="entry name" value="Fum_R/Succ_DH_flav-like_C_sf"/>
</dbReference>
<protein>
    <submittedName>
        <fullName evidence="5">FAD-binding protein</fullName>
    </submittedName>
</protein>
<dbReference type="Pfam" id="PF02910">
    <property type="entry name" value="Succ_DH_flav_C"/>
    <property type="match status" value="1"/>
</dbReference>
<evidence type="ECO:0000256" key="1">
    <source>
        <dbReference type="ARBA" id="ARBA00022630"/>
    </source>
</evidence>
<feature type="domain" description="Fumarate reductase/succinate dehydrogenase flavoprotein-like C-terminal" evidence="4">
    <location>
        <begin position="433"/>
        <end position="506"/>
    </location>
</feature>
<dbReference type="AlphaFoldDB" id="A0A8J6ZWV9"/>
<proteinExistence type="predicted"/>
<dbReference type="EMBL" id="JADEXS010000023">
    <property type="protein sequence ID" value="MBE9021461.1"/>
    <property type="molecule type" value="Genomic_DNA"/>
</dbReference>